<dbReference type="OrthoDB" id="3210850at2759"/>
<accession>A0A6G1J8I8</accession>
<organism evidence="2 3">
    <name type="scientific">Lentithecium fluviatile CBS 122367</name>
    <dbReference type="NCBI Taxonomy" id="1168545"/>
    <lineage>
        <taxon>Eukaryota</taxon>
        <taxon>Fungi</taxon>
        <taxon>Dikarya</taxon>
        <taxon>Ascomycota</taxon>
        <taxon>Pezizomycotina</taxon>
        <taxon>Dothideomycetes</taxon>
        <taxon>Pleosporomycetidae</taxon>
        <taxon>Pleosporales</taxon>
        <taxon>Massarineae</taxon>
        <taxon>Lentitheciaceae</taxon>
        <taxon>Lentithecium</taxon>
    </lineage>
</organism>
<dbReference type="PANTHER" id="PTHR38848">
    <property type="entry name" value="G-PROTEIN COUPLED RECEPTORS FAMILY 3 PROFILE DOMAIN-CONTAINING PROTEIN"/>
    <property type="match status" value="1"/>
</dbReference>
<evidence type="ECO:0000313" key="3">
    <source>
        <dbReference type="Proteomes" id="UP000799291"/>
    </source>
</evidence>
<evidence type="ECO:0000256" key="1">
    <source>
        <dbReference type="SAM" id="Phobius"/>
    </source>
</evidence>
<feature type="transmembrane region" description="Helical" evidence="1">
    <location>
        <begin position="20"/>
        <end position="40"/>
    </location>
</feature>
<gene>
    <name evidence="2" type="ORF">K458DRAFT_268884</name>
</gene>
<sequence length="62" mass="7153">LSSTIVVSGLGIKTPEHCKAAITTCLIFYTTSKMTLYLFLLERSHIVRAPFMQNRIHDWLWV</sequence>
<dbReference type="AlphaFoldDB" id="A0A6G1J8I8"/>
<protein>
    <submittedName>
        <fullName evidence="2">Uncharacterized protein</fullName>
    </submittedName>
</protein>
<keyword evidence="1" id="KW-0472">Membrane</keyword>
<feature type="non-terminal residue" evidence="2">
    <location>
        <position position="1"/>
    </location>
</feature>
<keyword evidence="1" id="KW-0812">Transmembrane</keyword>
<reference evidence="2" key="1">
    <citation type="journal article" date="2020" name="Stud. Mycol.">
        <title>101 Dothideomycetes genomes: a test case for predicting lifestyles and emergence of pathogens.</title>
        <authorList>
            <person name="Haridas S."/>
            <person name="Albert R."/>
            <person name="Binder M."/>
            <person name="Bloem J."/>
            <person name="Labutti K."/>
            <person name="Salamov A."/>
            <person name="Andreopoulos B."/>
            <person name="Baker S."/>
            <person name="Barry K."/>
            <person name="Bills G."/>
            <person name="Bluhm B."/>
            <person name="Cannon C."/>
            <person name="Castanera R."/>
            <person name="Culley D."/>
            <person name="Daum C."/>
            <person name="Ezra D."/>
            <person name="Gonzalez J."/>
            <person name="Henrissat B."/>
            <person name="Kuo A."/>
            <person name="Liang C."/>
            <person name="Lipzen A."/>
            <person name="Lutzoni F."/>
            <person name="Magnuson J."/>
            <person name="Mondo S."/>
            <person name="Nolan M."/>
            <person name="Ohm R."/>
            <person name="Pangilinan J."/>
            <person name="Park H.-J."/>
            <person name="Ramirez L."/>
            <person name="Alfaro M."/>
            <person name="Sun H."/>
            <person name="Tritt A."/>
            <person name="Yoshinaga Y."/>
            <person name="Zwiers L.-H."/>
            <person name="Turgeon B."/>
            <person name="Goodwin S."/>
            <person name="Spatafora J."/>
            <person name="Crous P."/>
            <person name="Grigoriev I."/>
        </authorList>
    </citation>
    <scope>NUCLEOTIDE SEQUENCE</scope>
    <source>
        <strain evidence="2">CBS 122367</strain>
    </source>
</reference>
<keyword evidence="3" id="KW-1185">Reference proteome</keyword>
<dbReference type="PANTHER" id="PTHR38848:SF3">
    <property type="entry name" value="G-PROTEIN COUPLED RECEPTORS FAMILY 3 PROFILE DOMAIN-CONTAINING PROTEIN"/>
    <property type="match status" value="1"/>
</dbReference>
<proteinExistence type="predicted"/>
<dbReference type="Proteomes" id="UP000799291">
    <property type="component" value="Unassembled WGS sequence"/>
</dbReference>
<dbReference type="EMBL" id="MU005576">
    <property type="protein sequence ID" value="KAF2686874.1"/>
    <property type="molecule type" value="Genomic_DNA"/>
</dbReference>
<feature type="non-terminal residue" evidence="2">
    <location>
        <position position="62"/>
    </location>
</feature>
<evidence type="ECO:0000313" key="2">
    <source>
        <dbReference type="EMBL" id="KAF2686874.1"/>
    </source>
</evidence>
<keyword evidence="1" id="KW-1133">Transmembrane helix</keyword>
<name>A0A6G1J8I8_9PLEO</name>